<comment type="caution">
    <text evidence="3">The sequence shown here is derived from an EMBL/GenBank/DDBJ whole genome shotgun (WGS) entry which is preliminary data.</text>
</comment>
<dbReference type="GO" id="GO:0016279">
    <property type="term" value="F:protein-lysine N-methyltransferase activity"/>
    <property type="evidence" value="ECO:0007669"/>
    <property type="project" value="UniProtKB-ARBA"/>
</dbReference>
<dbReference type="AlphaFoldDB" id="A0AB34FY34"/>
<dbReference type="Gene3D" id="3.90.1410.10">
    <property type="entry name" value="set domain protein methyltransferase, domain 1"/>
    <property type="match status" value="1"/>
</dbReference>
<protein>
    <submittedName>
        <fullName evidence="3">SET domain-containing protein</fullName>
    </submittedName>
</protein>
<reference evidence="3" key="1">
    <citation type="submission" date="2023-01" db="EMBL/GenBank/DDBJ databases">
        <title>The growth and conidiation of Purpureocillium lavendulum are regulated by nitrogen source and histone H3K14 acetylation.</title>
        <authorList>
            <person name="Tang P."/>
            <person name="Han J."/>
            <person name="Zhang C."/>
            <person name="Tang P."/>
            <person name="Qi F."/>
            <person name="Zhang K."/>
            <person name="Liang L."/>
        </authorList>
    </citation>
    <scope>NUCLEOTIDE SEQUENCE</scope>
    <source>
        <strain evidence="3">YMF1.00683</strain>
    </source>
</reference>
<proteinExistence type="predicted"/>
<feature type="domain" description="SET" evidence="2">
    <location>
        <begin position="51"/>
        <end position="262"/>
    </location>
</feature>
<dbReference type="PROSITE" id="PS50280">
    <property type="entry name" value="SET"/>
    <property type="match status" value="1"/>
</dbReference>
<dbReference type="PANTHER" id="PTHR13271:SF137">
    <property type="entry name" value="SET DOMAIN-CONTAINING PROTEIN"/>
    <property type="match status" value="1"/>
</dbReference>
<dbReference type="InterPro" id="IPR001214">
    <property type="entry name" value="SET_dom"/>
</dbReference>
<evidence type="ECO:0000259" key="2">
    <source>
        <dbReference type="PROSITE" id="PS50280"/>
    </source>
</evidence>
<dbReference type="Proteomes" id="UP001163105">
    <property type="component" value="Unassembled WGS sequence"/>
</dbReference>
<gene>
    <name evidence="3" type="ORF">O9K51_02416</name>
</gene>
<dbReference type="InterPro" id="IPR046341">
    <property type="entry name" value="SET_dom_sf"/>
</dbReference>
<evidence type="ECO:0000256" key="1">
    <source>
        <dbReference type="SAM" id="MobiDB-lite"/>
    </source>
</evidence>
<name>A0AB34FY34_9HYPO</name>
<feature type="region of interest" description="Disordered" evidence="1">
    <location>
        <begin position="1"/>
        <end position="26"/>
    </location>
</feature>
<accession>A0AB34FY34</accession>
<sequence length="412" mass="44935">MSVSLFFHAPKSKPSHGTASGSTNRPYCHSPTMEAIESLLEWATSRGVVLDGIGPKPLPGRGIGIVATRAVKEGEVVLSVPTALLRSLGNTPKPIVRALKGATVHAILAASLCLESEPEFDVWRAVLPSLEDVSAGMPICWPSELQALLPAAASAMLAKQQAKFDTDWALVSAAFPDDSTHARLTRDGFLYAWNLVNSRTFYHTTPRTEKLHKDDHMVLQPVADLFNHAPRGSCSVAYDAAGFTMVALRAHAPGDELSIQYGAHSNDFLLVEYGFALPRDANPWDETGLDAYVCPLFAPAQRRRLEAAGFWAGYVLDAQTACYRTQTALRLLCVSPAQWRAVLDGTRDEDLDAPAVDAELLRVLRRYEKDVRARVAEVERSAAGSDATRGLLRARWIQIKELVVAAISRIQD</sequence>
<organism evidence="3 4">
    <name type="scientific">Purpureocillium lavendulum</name>
    <dbReference type="NCBI Taxonomy" id="1247861"/>
    <lineage>
        <taxon>Eukaryota</taxon>
        <taxon>Fungi</taxon>
        <taxon>Dikarya</taxon>
        <taxon>Ascomycota</taxon>
        <taxon>Pezizomycotina</taxon>
        <taxon>Sordariomycetes</taxon>
        <taxon>Hypocreomycetidae</taxon>
        <taxon>Hypocreales</taxon>
        <taxon>Ophiocordycipitaceae</taxon>
        <taxon>Purpureocillium</taxon>
    </lineage>
</organism>
<feature type="compositionally biased region" description="Polar residues" evidence="1">
    <location>
        <begin position="15"/>
        <end position="25"/>
    </location>
</feature>
<dbReference type="Pfam" id="PF00856">
    <property type="entry name" value="SET"/>
    <property type="match status" value="1"/>
</dbReference>
<dbReference type="PANTHER" id="PTHR13271">
    <property type="entry name" value="UNCHARACTERIZED PUTATIVE METHYLTRANSFERASE"/>
    <property type="match status" value="1"/>
</dbReference>
<dbReference type="SUPFAM" id="SSF82199">
    <property type="entry name" value="SET domain"/>
    <property type="match status" value="1"/>
</dbReference>
<dbReference type="InterPro" id="IPR050600">
    <property type="entry name" value="SETD3_SETD6_MTase"/>
</dbReference>
<keyword evidence="4" id="KW-1185">Reference proteome</keyword>
<evidence type="ECO:0000313" key="4">
    <source>
        <dbReference type="Proteomes" id="UP001163105"/>
    </source>
</evidence>
<evidence type="ECO:0000313" key="3">
    <source>
        <dbReference type="EMBL" id="KAJ6444022.1"/>
    </source>
</evidence>
<dbReference type="EMBL" id="JAQHRD010000002">
    <property type="protein sequence ID" value="KAJ6444022.1"/>
    <property type="molecule type" value="Genomic_DNA"/>
</dbReference>